<dbReference type="InterPro" id="IPR001214">
    <property type="entry name" value="SET_dom"/>
</dbReference>
<dbReference type="SUPFAM" id="SSF88697">
    <property type="entry name" value="PUA domain-like"/>
    <property type="match status" value="1"/>
</dbReference>
<evidence type="ECO:0000259" key="10">
    <source>
        <dbReference type="PROSITE" id="PS50867"/>
    </source>
</evidence>
<dbReference type="SMART" id="SM00466">
    <property type="entry name" value="SRA"/>
    <property type="match status" value="1"/>
</dbReference>
<name>A0AAD8TMH3_LOLMU</name>
<feature type="domain" description="YDG" evidence="12">
    <location>
        <begin position="808"/>
        <end position="946"/>
    </location>
</feature>
<dbReference type="GO" id="GO:0032259">
    <property type="term" value="P:methylation"/>
    <property type="evidence" value="ECO:0007669"/>
    <property type="project" value="UniProtKB-KW"/>
</dbReference>
<organism evidence="13 14">
    <name type="scientific">Lolium multiflorum</name>
    <name type="common">Italian ryegrass</name>
    <name type="synonym">Lolium perenne subsp. multiflorum</name>
    <dbReference type="NCBI Taxonomy" id="4521"/>
    <lineage>
        <taxon>Eukaryota</taxon>
        <taxon>Viridiplantae</taxon>
        <taxon>Streptophyta</taxon>
        <taxon>Embryophyta</taxon>
        <taxon>Tracheophyta</taxon>
        <taxon>Spermatophyta</taxon>
        <taxon>Magnoliopsida</taxon>
        <taxon>Liliopsida</taxon>
        <taxon>Poales</taxon>
        <taxon>Poaceae</taxon>
        <taxon>BOP clade</taxon>
        <taxon>Pooideae</taxon>
        <taxon>Poodae</taxon>
        <taxon>Poeae</taxon>
        <taxon>Poeae Chloroplast Group 2 (Poeae type)</taxon>
        <taxon>Loliodinae</taxon>
        <taxon>Loliinae</taxon>
        <taxon>Lolium</taxon>
    </lineage>
</organism>
<dbReference type="PANTHER" id="PTHR45660:SF22">
    <property type="entry name" value="OS04G0544100 PROTEIN"/>
    <property type="match status" value="1"/>
</dbReference>
<dbReference type="Pfam" id="PF02182">
    <property type="entry name" value="SAD_SRA"/>
    <property type="match status" value="1"/>
</dbReference>
<feature type="compositionally biased region" description="Pro residues" evidence="8">
    <location>
        <begin position="104"/>
        <end position="119"/>
    </location>
</feature>
<dbReference type="InterPro" id="IPR046341">
    <property type="entry name" value="SET_dom_sf"/>
</dbReference>
<keyword evidence="3" id="KW-0489">Methyltransferase</keyword>
<keyword evidence="2" id="KW-0158">Chromosome</keyword>
<feature type="domain" description="Pre-SET" evidence="10">
    <location>
        <begin position="1016"/>
        <end position="1076"/>
    </location>
</feature>
<dbReference type="Proteomes" id="UP001231189">
    <property type="component" value="Unassembled WGS sequence"/>
</dbReference>
<evidence type="ECO:0000259" key="11">
    <source>
        <dbReference type="PROSITE" id="PS50868"/>
    </source>
</evidence>
<evidence type="ECO:0000256" key="6">
    <source>
        <dbReference type="ARBA" id="ARBA00023242"/>
    </source>
</evidence>
<feature type="region of interest" description="Disordered" evidence="8">
    <location>
        <begin position="374"/>
        <end position="411"/>
    </location>
</feature>
<dbReference type="InterPro" id="IPR036987">
    <property type="entry name" value="SRA-YDG_sf"/>
</dbReference>
<dbReference type="GO" id="GO:0005694">
    <property type="term" value="C:chromosome"/>
    <property type="evidence" value="ECO:0007669"/>
    <property type="project" value="UniProtKB-SubCell"/>
</dbReference>
<dbReference type="InterPro" id="IPR003105">
    <property type="entry name" value="SRA_YDG"/>
</dbReference>
<keyword evidence="14" id="KW-1185">Reference proteome</keyword>
<keyword evidence="4" id="KW-0808">Transferase</keyword>
<dbReference type="InterPro" id="IPR003616">
    <property type="entry name" value="Post-SET_dom"/>
</dbReference>
<feature type="region of interest" description="Disordered" evidence="8">
    <location>
        <begin position="447"/>
        <end position="575"/>
    </location>
</feature>
<keyword evidence="5" id="KW-0949">S-adenosyl-L-methionine</keyword>
<gene>
    <name evidence="13" type="ORF">QYE76_045310</name>
</gene>
<evidence type="ECO:0000259" key="9">
    <source>
        <dbReference type="PROSITE" id="PS50280"/>
    </source>
</evidence>
<dbReference type="GO" id="GO:0042054">
    <property type="term" value="F:histone methyltransferase activity"/>
    <property type="evidence" value="ECO:0007669"/>
    <property type="project" value="InterPro"/>
</dbReference>
<dbReference type="GO" id="GO:0003690">
    <property type="term" value="F:double-stranded DNA binding"/>
    <property type="evidence" value="ECO:0007669"/>
    <property type="project" value="TreeGrafter"/>
</dbReference>
<evidence type="ECO:0000259" key="12">
    <source>
        <dbReference type="PROSITE" id="PS51015"/>
    </source>
</evidence>
<feature type="compositionally biased region" description="Pro residues" evidence="8">
    <location>
        <begin position="149"/>
        <end position="163"/>
    </location>
</feature>
<dbReference type="Pfam" id="PF05033">
    <property type="entry name" value="Pre-SET"/>
    <property type="match status" value="1"/>
</dbReference>
<evidence type="ECO:0000313" key="14">
    <source>
        <dbReference type="Proteomes" id="UP001231189"/>
    </source>
</evidence>
<evidence type="ECO:0000256" key="3">
    <source>
        <dbReference type="ARBA" id="ARBA00022603"/>
    </source>
</evidence>
<keyword evidence="6 7" id="KW-0539">Nucleus</keyword>
<comment type="subcellular location">
    <subcellularLocation>
        <location evidence="1">Chromosome</location>
    </subcellularLocation>
    <subcellularLocation>
        <location evidence="7">Nucleus</location>
    </subcellularLocation>
</comment>
<evidence type="ECO:0000256" key="8">
    <source>
        <dbReference type="SAM" id="MobiDB-lite"/>
    </source>
</evidence>
<feature type="compositionally biased region" description="Low complexity" evidence="8">
    <location>
        <begin position="63"/>
        <end position="73"/>
    </location>
</feature>
<feature type="compositionally biased region" description="Basic and acidic residues" evidence="8">
    <location>
        <begin position="473"/>
        <end position="495"/>
    </location>
</feature>
<dbReference type="GO" id="GO:0008270">
    <property type="term" value="F:zinc ion binding"/>
    <property type="evidence" value="ECO:0007669"/>
    <property type="project" value="InterPro"/>
</dbReference>
<feature type="region of interest" description="Disordered" evidence="8">
    <location>
        <begin position="209"/>
        <end position="360"/>
    </location>
</feature>
<proteinExistence type="predicted"/>
<evidence type="ECO:0000313" key="13">
    <source>
        <dbReference type="EMBL" id="KAK1684462.1"/>
    </source>
</evidence>
<feature type="domain" description="SET" evidence="9">
    <location>
        <begin position="1079"/>
        <end position="1220"/>
    </location>
</feature>
<feature type="compositionally biased region" description="Polar residues" evidence="8">
    <location>
        <begin position="559"/>
        <end position="568"/>
    </location>
</feature>
<reference evidence="13" key="1">
    <citation type="submission" date="2023-07" db="EMBL/GenBank/DDBJ databases">
        <title>A chromosome-level genome assembly of Lolium multiflorum.</title>
        <authorList>
            <person name="Chen Y."/>
            <person name="Copetti D."/>
            <person name="Kolliker R."/>
            <person name="Studer B."/>
        </authorList>
    </citation>
    <scope>NUCLEOTIDE SEQUENCE</scope>
    <source>
        <strain evidence="13">02402/16</strain>
        <tissue evidence="13">Leaf</tissue>
    </source>
</reference>
<dbReference type="PANTHER" id="PTHR45660">
    <property type="entry name" value="HISTONE-LYSINE N-METHYLTRANSFERASE SETMAR"/>
    <property type="match status" value="1"/>
</dbReference>
<dbReference type="SMART" id="SM00317">
    <property type="entry name" value="SET"/>
    <property type="match status" value="1"/>
</dbReference>
<dbReference type="SMART" id="SM00468">
    <property type="entry name" value="PreSET"/>
    <property type="match status" value="1"/>
</dbReference>
<dbReference type="PROSITE" id="PS51015">
    <property type="entry name" value="YDG"/>
    <property type="match status" value="1"/>
</dbReference>
<evidence type="ECO:0000256" key="5">
    <source>
        <dbReference type="ARBA" id="ARBA00022691"/>
    </source>
</evidence>
<evidence type="ECO:0000256" key="2">
    <source>
        <dbReference type="ARBA" id="ARBA00022454"/>
    </source>
</evidence>
<dbReference type="InterPro" id="IPR051357">
    <property type="entry name" value="H3K9_HMTase_SUVAR3-9"/>
</dbReference>
<dbReference type="Gene3D" id="2.30.280.10">
    <property type="entry name" value="SRA-YDG"/>
    <property type="match status" value="1"/>
</dbReference>
<evidence type="ECO:0000256" key="7">
    <source>
        <dbReference type="PROSITE-ProRule" id="PRU00358"/>
    </source>
</evidence>
<feature type="region of interest" description="Disordered" evidence="8">
    <location>
        <begin position="36"/>
        <end position="193"/>
    </location>
</feature>
<feature type="domain" description="Post-SET" evidence="11">
    <location>
        <begin position="1234"/>
        <end position="1250"/>
    </location>
</feature>
<evidence type="ECO:0000256" key="1">
    <source>
        <dbReference type="ARBA" id="ARBA00004286"/>
    </source>
</evidence>
<accession>A0AAD8TMH3</accession>
<dbReference type="EMBL" id="JAUUTY010000002">
    <property type="protein sequence ID" value="KAK1684462.1"/>
    <property type="molecule type" value="Genomic_DNA"/>
</dbReference>
<dbReference type="PROSITE" id="PS50868">
    <property type="entry name" value="POST_SET"/>
    <property type="match status" value="1"/>
</dbReference>
<feature type="compositionally biased region" description="Low complexity" evidence="8">
    <location>
        <begin position="281"/>
        <end position="297"/>
    </location>
</feature>
<sequence>MGTVHSAILEATCKVNQVDDEHDGAARVEGLHKEELEGNASSSDAIHDLHPAPAFNRTKIRSRSSSSSTREISLLGRRPTQPTNNKPHPAHVPRPWLGSARFPHPLPPSISDPTSPPLSPTNLAPRRAKPRPRPAASPRNPRRHRVPYLHPPPPPPPPPPGHPGPAACGGAMPKKKPVAAGLTEPAVPPRAVSGRRYKALVPWRFQPGFARRHANNPTSPIAATPRGSAGGSGAKGCGSAPARGEGAQGDLQLRRGTRSAAAKGSDGENGELMAGGTRILVVDSSDGGIVVVDSPDGGKMENGAAEDCQSKRGALGDAAKSSAVSTPLGGAGSDKRATRSATARSSDAERVEAGPRSGAEMDCQFKRETRSAAAKSAGGGKMEGIAHSGAKKGCQSKRGADSAMVKSSGGEKLVNGAHAGAQKDGGEICMSEGLKKSHVDGSVAVKSSSGEKLENGAHAAAQKDGSEICMSEGSKKSHVDESVTVKSSSGEKLENGAHTGAQKNGGEICISKGSKKSHVDGSATVKSSSGEKLENGAHAGAQKDCGEIFMPEGSKKSHVNGSVTVKSSSGEKLENGAHAVAQKDCGEICMPEGSKKSHVNGSGLKRSCSAADLVGEEPEGTGNRAAKKINVAAKGCSSAGPVGNDNVSYCRKGRKEIVPWRFQIGYKRSFTTAFCPNGGSPETLEYRAQGSSTQCTSGTRSTVRCYASPHSGVRVSAVRNFSSGKGEKETRTAYKKMRTDNNDHNQGMPETGVSLARKTVMKTLQDFQLIYKKLLHELDKSKEALDLQAYKIFRDRFPAQCDDKRYVGNVPGVHVGDIFHVRVELCVVGLHRPHRIGIDHMKDANGTCIAVSIVAYARFSDIKKNLDALVYSGSTTATINQKIDGTNLALKKSMDTNTPVRVIHGFSTKGNGQRKMLIYGGLYLVEKYWRERESEDCYVYMFRLRRMAGQKHIDIEEILKSAHTEPYDGVIMKDISQGLERIPIPVVNSISDECPMPYVYMSRLKYPRNYQPAPPAGCACVGGCSASKRCACAAKNGGDIPFNDKGRIIVAKPLVYECGPSCKCPPTCHNRVGQKGMKFRLQIFKTKSMGWGVKTLDFIPIGSFVCEYIGEVLDDEEAQKRMTDEYLFAIGHNYYDEALWEGLSRSIPSLQKGPGEDEDAGFAVDASNMGNFAKFINHSCSPNLYAQNVLYDHDDKSAPHIMFFACEDIPPGQELAYHYNYAIDQVHDANGNIKKKKCLCGSVECDGWLY</sequence>
<evidence type="ECO:0000256" key="4">
    <source>
        <dbReference type="ARBA" id="ARBA00022679"/>
    </source>
</evidence>
<protein>
    <recommendedName>
        <fullName evidence="15">Histone-lysine N-methyltransferase, H3 lysine-9 specific SUVH5</fullName>
    </recommendedName>
</protein>
<dbReference type="Pfam" id="PF00856">
    <property type="entry name" value="SET"/>
    <property type="match status" value="1"/>
</dbReference>
<dbReference type="GO" id="GO:0005634">
    <property type="term" value="C:nucleus"/>
    <property type="evidence" value="ECO:0007669"/>
    <property type="project" value="UniProtKB-SubCell"/>
</dbReference>
<dbReference type="Gene3D" id="2.170.270.10">
    <property type="entry name" value="SET domain"/>
    <property type="match status" value="1"/>
</dbReference>
<dbReference type="PROSITE" id="PS50867">
    <property type="entry name" value="PRE_SET"/>
    <property type="match status" value="1"/>
</dbReference>
<dbReference type="PROSITE" id="PS50280">
    <property type="entry name" value="SET"/>
    <property type="match status" value="1"/>
</dbReference>
<evidence type="ECO:0008006" key="15">
    <source>
        <dbReference type="Google" id="ProtNLM"/>
    </source>
</evidence>
<dbReference type="AlphaFoldDB" id="A0AAD8TMH3"/>
<dbReference type="InterPro" id="IPR015947">
    <property type="entry name" value="PUA-like_sf"/>
</dbReference>
<comment type="caution">
    <text evidence="13">The sequence shown here is derived from an EMBL/GenBank/DDBJ whole genome shotgun (WGS) entry which is preliminary data.</text>
</comment>
<dbReference type="InterPro" id="IPR007728">
    <property type="entry name" value="Pre-SET_dom"/>
</dbReference>
<dbReference type="SUPFAM" id="SSF82199">
    <property type="entry name" value="SET domain"/>
    <property type="match status" value="1"/>
</dbReference>
<dbReference type="SMART" id="SM00508">
    <property type="entry name" value="PostSET"/>
    <property type="match status" value="1"/>
</dbReference>